<accession>A0ACC1S7Z6</accession>
<dbReference type="Proteomes" id="UP001148662">
    <property type="component" value="Unassembled WGS sequence"/>
</dbReference>
<gene>
    <name evidence="1" type="ORF">NM688_g7208</name>
</gene>
<comment type="caution">
    <text evidence="1">The sequence shown here is derived from an EMBL/GenBank/DDBJ whole genome shotgun (WGS) entry which is preliminary data.</text>
</comment>
<name>A0ACC1S7Z6_9APHY</name>
<protein>
    <submittedName>
        <fullName evidence="1">Uncharacterized protein</fullName>
    </submittedName>
</protein>
<proteinExistence type="predicted"/>
<sequence>MQSRGLLTYFAMCTGLQRRAIRYTAVAQSWNSMLSGDLLDRRVLSDTTSCAATCCTRRHALMKCSTSIRGLDGHNHDHYIGANTSPVLSTAARIDGGHPEKISAIPSPTLKIDSVKILAFQSVAKPRACLLGMATGDKRSLVPRLTNLPVFSFPQEDIPRAVAQSAAIIAEYQVNRIDNYVLYSATALACHEYLITFKYEHTLLWQQKWTSATWLVLANRFLTLAIAIERIASFNLHVRRSASSRVAMNIYSCSIYGRAHLSLLKAPPNDLNLISRCYNFPLMIFLFVLQGLPVIIAAVFSDTRSSLRSVSHSFPGSSFRVSDECFFSAYPFADASAAAVVAFTFCKTPAFLGDATVTDTTRCQSSARSQSGPIALGGCDADGHAFSQPAFETANPVTGFTAIVQPILISRFLINLRQLKEPSNRAAVNSHFSQFSVVNFSVPTIQTIVGNMGEPLQHGDVAQWGTDSEETAAPSHSSHALPVESA</sequence>
<evidence type="ECO:0000313" key="1">
    <source>
        <dbReference type="EMBL" id="KAJ3533945.1"/>
    </source>
</evidence>
<evidence type="ECO:0000313" key="2">
    <source>
        <dbReference type="Proteomes" id="UP001148662"/>
    </source>
</evidence>
<reference evidence="1" key="1">
    <citation type="submission" date="2022-07" db="EMBL/GenBank/DDBJ databases">
        <title>Genome Sequence of Phlebia brevispora.</title>
        <authorList>
            <person name="Buettner E."/>
        </authorList>
    </citation>
    <scope>NUCLEOTIDE SEQUENCE</scope>
    <source>
        <strain evidence="1">MPL23</strain>
    </source>
</reference>
<dbReference type="EMBL" id="JANHOG010001637">
    <property type="protein sequence ID" value="KAJ3533945.1"/>
    <property type="molecule type" value="Genomic_DNA"/>
</dbReference>
<organism evidence="1 2">
    <name type="scientific">Phlebia brevispora</name>
    <dbReference type="NCBI Taxonomy" id="194682"/>
    <lineage>
        <taxon>Eukaryota</taxon>
        <taxon>Fungi</taxon>
        <taxon>Dikarya</taxon>
        <taxon>Basidiomycota</taxon>
        <taxon>Agaricomycotina</taxon>
        <taxon>Agaricomycetes</taxon>
        <taxon>Polyporales</taxon>
        <taxon>Meruliaceae</taxon>
        <taxon>Phlebia</taxon>
    </lineage>
</organism>
<keyword evidence="2" id="KW-1185">Reference proteome</keyword>